<gene>
    <name evidence="3" type="ORF">JN12_03323</name>
</gene>
<dbReference type="InterPro" id="IPR002347">
    <property type="entry name" value="SDR_fam"/>
</dbReference>
<feature type="compositionally biased region" description="Basic and acidic residues" evidence="2">
    <location>
        <begin position="162"/>
        <end position="173"/>
    </location>
</feature>
<proteinExistence type="inferred from homology"/>
<protein>
    <submittedName>
        <fullName evidence="3">Short subunit dehydrogenase</fullName>
    </submittedName>
</protein>
<evidence type="ECO:0000313" key="4">
    <source>
        <dbReference type="Proteomes" id="UP000319449"/>
    </source>
</evidence>
<comment type="caution">
    <text evidence="3">The sequence shown here is derived from an EMBL/GenBank/DDBJ whole genome shotgun (WGS) entry which is preliminary data.</text>
</comment>
<dbReference type="Proteomes" id="UP000319449">
    <property type="component" value="Unassembled WGS sequence"/>
</dbReference>
<keyword evidence="4" id="KW-1185">Reference proteome</keyword>
<dbReference type="PANTHER" id="PTHR42879">
    <property type="entry name" value="3-OXOACYL-(ACYL-CARRIER-PROTEIN) REDUCTASE"/>
    <property type="match status" value="1"/>
</dbReference>
<dbReference type="PRINTS" id="PR00081">
    <property type="entry name" value="GDHRDH"/>
</dbReference>
<sequence>MSTEQLNGKIALVTGASRGIGRAIALALAEAGADVAANYQRNEVAAMEVCTRIQKMGQRTVPAQCDVARTLDVARMVEMVRRELGPITILVNNAGIGMVRTIDEITEKDWNEMLAVNLKASFLVTQGSVAGHACCRLGADHGPLLRGRPDGRGGRPPLRRLQGGDRGGERTDGDELDAVTAALVERWYLDGKGVLLGGEDGRSVTGKGKRPIREDSNGTAGNN</sequence>
<evidence type="ECO:0000256" key="2">
    <source>
        <dbReference type="SAM" id="MobiDB-lite"/>
    </source>
</evidence>
<feature type="region of interest" description="Disordered" evidence="2">
    <location>
        <begin position="197"/>
        <end position="223"/>
    </location>
</feature>
<dbReference type="InterPro" id="IPR036291">
    <property type="entry name" value="NAD(P)-bd_dom_sf"/>
</dbReference>
<dbReference type="PANTHER" id="PTHR42879:SF2">
    <property type="entry name" value="3-OXOACYL-[ACYL-CARRIER-PROTEIN] REDUCTASE FABG"/>
    <property type="match status" value="1"/>
</dbReference>
<comment type="similarity">
    <text evidence="1">Belongs to the short-chain dehydrogenases/reductases (SDR) family.</text>
</comment>
<dbReference type="EMBL" id="VLLN01000026">
    <property type="protein sequence ID" value="TWJ16568.1"/>
    <property type="molecule type" value="Genomic_DNA"/>
</dbReference>
<dbReference type="Gene3D" id="3.40.50.720">
    <property type="entry name" value="NAD(P)-binding Rossmann-like Domain"/>
    <property type="match status" value="1"/>
</dbReference>
<reference evidence="3 4" key="1">
    <citation type="submission" date="2019-07" db="EMBL/GenBank/DDBJ databases">
        <title>Genomic Encyclopedia of Archaeal and Bacterial Type Strains, Phase II (KMG-II): from individual species to whole genera.</title>
        <authorList>
            <person name="Goeker M."/>
        </authorList>
    </citation>
    <scope>NUCLEOTIDE SEQUENCE [LARGE SCALE GENOMIC DNA]</scope>
    <source>
        <strain evidence="3 4">ATCC BAA-1139</strain>
    </source>
</reference>
<evidence type="ECO:0000313" key="3">
    <source>
        <dbReference type="EMBL" id="TWJ16568.1"/>
    </source>
</evidence>
<accession>A0A562VFE8</accession>
<dbReference type="InterPro" id="IPR050259">
    <property type="entry name" value="SDR"/>
</dbReference>
<feature type="region of interest" description="Disordered" evidence="2">
    <location>
        <begin position="144"/>
        <end position="174"/>
    </location>
</feature>
<organism evidence="3 4">
    <name type="scientific">Geobacter argillaceus</name>
    <dbReference type="NCBI Taxonomy" id="345631"/>
    <lineage>
        <taxon>Bacteria</taxon>
        <taxon>Pseudomonadati</taxon>
        <taxon>Thermodesulfobacteriota</taxon>
        <taxon>Desulfuromonadia</taxon>
        <taxon>Geobacterales</taxon>
        <taxon>Geobacteraceae</taxon>
        <taxon>Geobacter</taxon>
    </lineage>
</organism>
<dbReference type="SUPFAM" id="SSF51735">
    <property type="entry name" value="NAD(P)-binding Rossmann-fold domains"/>
    <property type="match status" value="1"/>
</dbReference>
<dbReference type="AlphaFoldDB" id="A0A562VFE8"/>
<evidence type="ECO:0000256" key="1">
    <source>
        <dbReference type="ARBA" id="ARBA00006484"/>
    </source>
</evidence>
<name>A0A562VFE8_9BACT</name>
<dbReference type="Pfam" id="PF00106">
    <property type="entry name" value="adh_short"/>
    <property type="match status" value="1"/>
</dbReference>